<name>A0A4Y2EIK2_ARAVE</name>
<evidence type="ECO:0000256" key="1">
    <source>
        <dbReference type="SAM" id="MobiDB-lite"/>
    </source>
</evidence>
<evidence type="ECO:0000313" key="3">
    <source>
        <dbReference type="Proteomes" id="UP000499080"/>
    </source>
</evidence>
<feature type="region of interest" description="Disordered" evidence="1">
    <location>
        <begin position="41"/>
        <end position="70"/>
    </location>
</feature>
<feature type="region of interest" description="Disordered" evidence="1">
    <location>
        <begin position="1"/>
        <end position="28"/>
    </location>
</feature>
<feature type="non-terminal residue" evidence="2">
    <location>
        <position position="1"/>
    </location>
</feature>
<accession>A0A4Y2EIK2</accession>
<dbReference type="EMBL" id="BGPR01092925">
    <property type="protein sequence ID" value="GBM28993.1"/>
    <property type="molecule type" value="Genomic_DNA"/>
</dbReference>
<proteinExistence type="predicted"/>
<dbReference type="Proteomes" id="UP000499080">
    <property type="component" value="Unassembled WGS sequence"/>
</dbReference>
<keyword evidence="3" id="KW-1185">Reference proteome</keyword>
<sequence>ALRPSGKASAPGPEGSRPETRFHRRSAKQGICDMLNHKQWPNARQPSAGAALKPGEGAPAEAQSPPTSENYEVRSKISLVLLQNGTLI</sequence>
<organism evidence="2 3">
    <name type="scientific">Araneus ventricosus</name>
    <name type="common">Orbweaver spider</name>
    <name type="synonym">Epeira ventricosa</name>
    <dbReference type="NCBI Taxonomy" id="182803"/>
    <lineage>
        <taxon>Eukaryota</taxon>
        <taxon>Metazoa</taxon>
        <taxon>Ecdysozoa</taxon>
        <taxon>Arthropoda</taxon>
        <taxon>Chelicerata</taxon>
        <taxon>Arachnida</taxon>
        <taxon>Araneae</taxon>
        <taxon>Araneomorphae</taxon>
        <taxon>Entelegynae</taxon>
        <taxon>Araneoidea</taxon>
        <taxon>Araneidae</taxon>
        <taxon>Araneus</taxon>
    </lineage>
</organism>
<protein>
    <submittedName>
        <fullName evidence="2">Uncharacterized protein</fullName>
    </submittedName>
</protein>
<gene>
    <name evidence="2" type="ORF">AVEN_232222_1</name>
</gene>
<dbReference type="AlphaFoldDB" id="A0A4Y2EIK2"/>
<reference evidence="2 3" key="1">
    <citation type="journal article" date="2019" name="Sci. Rep.">
        <title>Orb-weaving spider Araneus ventricosus genome elucidates the spidroin gene catalogue.</title>
        <authorList>
            <person name="Kono N."/>
            <person name="Nakamura H."/>
            <person name="Ohtoshi R."/>
            <person name="Moran D.A.P."/>
            <person name="Shinohara A."/>
            <person name="Yoshida Y."/>
            <person name="Fujiwara M."/>
            <person name="Mori M."/>
            <person name="Tomita M."/>
            <person name="Arakawa K."/>
        </authorList>
    </citation>
    <scope>NUCLEOTIDE SEQUENCE [LARGE SCALE GENOMIC DNA]</scope>
</reference>
<comment type="caution">
    <text evidence="2">The sequence shown here is derived from an EMBL/GenBank/DDBJ whole genome shotgun (WGS) entry which is preliminary data.</text>
</comment>
<evidence type="ECO:0000313" key="2">
    <source>
        <dbReference type="EMBL" id="GBM28993.1"/>
    </source>
</evidence>